<dbReference type="OrthoDB" id="9791132at2"/>
<keyword evidence="5" id="KW-0573">Peptidoglycan synthesis</keyword>
<feature type="active site" evidence="7">
    <location>
        <position position="148"/>
    </location>
</feature>
<gene>
    <name evidence="12" type="ORF">DQX05_08970</name>
</gene>
<dbReference type="EMBL" id="QYZD01000006">
    <property type="protein sequence ID" value="RJG24447.1"/>
    <property type="molecule type" value="Genomic_DNA"/>
</dbReference>
<dbReference type="InterPro" id="IPR001967">
    <property type="entry name" value="Peptidase_S11_N"/>
</dbReference>
<protein>
    <submittedName>
        <fullName evidence="12">D-alanyl-D-alanine carboxypeptidase</fullName>
    </submittedName>
</protein>
<dbReference type="GO" id="GO:0008360">
    <property type="term" value="P:regulation of cell shape"/>
    <property type="evidence" value="ECO:0007669"/>
    <property type="project" value="UniProtKB-KW"/>
</dbReference>
<evidence type="ECO:0000256" key="2">
    <source>
        <dbReference type="ARBA" id="ARBA00022729"/>
    </source>
</evidence>
<dbReference type="PANTHER" id="PTHR21581">
    <property type="entry name" value="D-ALANYL-D-ALANINE CARBOXYPEPTIDASE"/>
    <property type="match status" value="1"/>
</dbReference>
<dbReference type="Proteomes" id="UP000266177">
    <property type="component" value="Unassembled WGS sequence"/>
</dbReference>
<evidence type="ECO:0000256" key="9">
    <source>
        <dbReference type="RuleBase" id="RU004016"/>
    </source>
</evidence>
<proteinExistence type="inferred from homology"/>
<evidence type="ECO:0000256" key="4">
    <source>
        <dbReference type="ARBA" id="ARBA00022960"/>
    </source>
</evidence>
<dbReference type="AlphaFoldDB" id="A0A3A3GII9"/>
<evidence type="ECO:0000256" key="7">
    <source>
        <dbReference type="PIRSR" id="PIRSR618044-1"/>
    </source>
</evidence>
<feature type="active site" description="Proton acceptor" evidence="7">
    <location>
        <position position="96"/>
    </location>
</feature>
<reference evidence="12 13" key="1">
    <citation type="submission" date="2018-09" db="EMBL/GenBank/DDBJ databases">
        <title>Paenibacillus SK2017-BO5.</title>
        <authorList>
            <person name="Piskunova J.V."/>
            <person name="Dubiley S.A."/>
            <person name="Severinov K.V."/>
        </authorList>
    </citation>
    <scope>NUCLEOTIDE SEQUENCE [LARGE SCALE GENOMIC DNA]</scope>
    <source>
        <strain evidence="12 13">BO5</strain>
    </source>
</reference>
<feature type="signal peptide" evidence="10">
    <location>
        <begin position="1"/>
        <end position="29"/>
    </location>
</feature>
<evidence type="ECO:0000313" key="12">
    <source>
        <dbReference type="EMBL" id="RJG24447.1"/>
    </source>
</evidence>
<evidence type="ECO:0000256" key="5">
    <source>
        <dbReference type="ARBA" id="ARBA00022984"/>
    </source>
</evidence>
<evidence type="ECO:0000256" key="3">
    <source>
        <dbReference type="ARBA" id="ARBA00022801"/>
    </source>
</evidence>
<keyword evidence="6" id="KW-0961">Cell wall biogenesis/degradation</keyword>
<feature type="binding site" evidence="8">
    <location>
        <position position="255"/>
    </location>
    <ligand>
        <name>substrate</name>
    </ligand>
</feature>
<dbReference type="InterPro" id="IPR012338">
    <property type="entry name" value="Beta-lactam/transpept-like"/>
</dbReference>
<dbReference type="GO" id="GO:0009252">
    <property type="term" value="P:peptidoglycan biosynthetic process"/>
    <property type="evidence" value="ECO:0007669"/>
    <property type="project" value="UniProtKB-KW"/>
</dbReference>
<organism evidence="12 13">
    <name type="scientific">Paenibacillus thiaminolyticus</name>
    <name type="common">Bacillus thiaminolyticus</name>
    <dbReference type="NCBI Taxonomy" id="49283"/>
    <lineage>
        <taxon>Bacteria</taxon>
        <taxon>Bacillati</taxon>
        <taxon>Bacillota</taxon>
        <taxon>Bacilli</taxon>
        <taxon>Bacillales</taxon>
        <taxon>Paenibacillaceae</taxon>
        <taxon>Paenibacillus</taxon>
    </lineage>
</organism>
<dbReference type="GO" id="GO:0006508">
    <property type="term" value="P:proteolysis"/>
    <property type="evidence" value="ECO:0007669"/>
    <property type="project" value="InterPro"/>
</dbReference>
<accession>A0A3A3GII9</accession>
<keyword evidence="2 10" id="KW-0732">Signal</keyword>
<evidence type="ECO:0000259" key="11">
    <source>
        <dbReference type="Pfam" id="PF00768"/>
    </source>
</evidence>
<comment type="similarity">
    <text evidence="1 9">Belongs to the peptidase S11 family.</text>
</comment>
<keyword evidence="12" id="KW-0121">Carboxypeptidase</keyword>
<dbReference type="Pfam" id="PF00768">
    <property type="entry name" value="Peptidase_S11"/>
    <property type="match status" value="1"/>
</dbReference>
<dbReference type="InterPro" id="IPR018044">
    <property type="entry name" value="Peptidase_S11"/>
</dbReference>
<dbReference type="PRINTS" id="PR00725">
    <property type="entry name" value="DADACBPTASE1"/>
</dbReference>
<evidence type="ECO:0000256" key="6">
    <source>
        <dbReference type="ARBA" id="ARBA00023316"/>
    </source>
</evidence>
<evidence type="ECO:0000256" key="10">
    <source>
        <dbReference type="SAM" id="SignalP"/>
    </source>
</evidence>
<name>A0A3A3GII9_PANTH</name>
<feature type="chain" id="PRO_5017469675" evidence="10">
    <location>
        <begin position="30"/>
        <end position="411"/>
    </location>
</feature>
<dbReference type="RefSeq" id="WP_119792822.1">
    <property type="nucleotide sequence ID" value="NZ_QYZD01000006.1"/>
</dbReference>
<keyword evidence="12" id="KW-0645">Protease</keyword>
<dbReference type="Gene3D" id="3.40.710.10">
    <property type="entry name" value="DD-peptidase/beta-lactamase superfamily"/>
    <property type="match status" value="1"/>
</dbReference>
<dbReference type="GO" id="GO:0071555">
    <property type="term" value="P:cell wall organization"/>
    <property type="evidence" value="ECO:0007669"/>
    <property type="project" value="UniProtKB-KW"/>
</dbReference>
<evidence type="ECO:0000256" key="1">
    <source>
        <dbReference type="ARBA" id="ARBA00007164"/>
    </source>
</evidence>
<feature type="domain" description="Peptidase S11 D-alanyl-D-alanine carboxypeptidase A N-terminal" evidence="11">
    <location>
        <begin position="58"/>
        <end position="284"/>
    </location>
</feature>
<dbReference type="GO" id="GO:0009002">
    <property type="term" value="F:serine-type D-Ala-D-Ala carboxypeptidase activity"/>
    <property type="evidence" value="ECO:0007669"/>
    <property type="project" value="InterPro"/>
</dbReference>
<sequence>MIRFTNAGFTKKLLLISSVLLVLSPFSEARNGSAGFSDTSGMVVQAEPERVPERFTQRMKPPGIHAKAAALIDVASGRILYSRNGEAPLPMASTTKIMTAIVAIETGQLSDVVKTSKRAFAKEGSSLYLRRGEEMSLHHLLYGLMLRSGNDAAVAIAEHVGGSEEGFVYMMNEKAEMLGLEKTQFRNPHGLDADGHYTTANDLARLSAYALHNPTFQEIVRTKVKTVPNPNENWAYKWTNKNKMLHLYEGADGVKTGYTSKALRCLVSSATRHGQQLAVVTLNDGNDWLDHSRLLDYGFSAFPEVPLVAKGDKIQGNEHLQASASAAYPLGADERDRVKVSVRLIPAGSLDYRLGYRGSLRYELDGKPLISVQLKEAAAGGDEAGTGKSDTSAARWLHGLRSAVGSLFLAR</sequence>
<dbReference type="SUPFAM" id="SSF56601">
    <property type="entry name" value="beta-lactamase/transpeptidase-like"/>
    <property type="match status" value="1"/>
</dbReference>
<evidence type="ECO:0000256" key="8">
    <source>
        <dbReference type="PIRSR" id="PIRSR618044-2"/>
    </source>
</evidence>
<dbReference type="PANTHER" id="PTHR21581:SF33">
    <property type="entry name" value="D-ALANYL-D-ALANINE CARBOXYPEPTIDASE DACB"/>
    <property type="match status" value="1"/>
</dbReference>
<keyword evidence="3" id="KW-0378">Hydrolase</keyword>
<comment type="caution">
    <text evidence="12">The sequence shown here is derived from an EMBL/GenBank/DDBJ whole genome shotgun (WGS) entry which is preliminary data.</text>
</comment>
<feature type="active site" description="Acyl-ester intermediate" evidence="7">
    <location>
        <position position="93"/>
    </location>
</feature>
<keyword evidence="4" id="KW-0133">Cell shape</keyword>
<evidence type="ECO:0000313" key="13">
    <source>
        <dbReference type="Proteomes" id="UP000266177"/>
    </source>
</evidence>